<dbReference type="EMBL" id="UYRX01000018">
    <property type="protein sequence ID" value="VDK69164.1"/>
    <property type="molecule type" value="Genomic_DNA"/>
</dbReference>
<dbReference type="OrthoDB" id="75343at2759"/>
<keyword evidence="11" id="KW-1185">Reference proteome</keyword>
<dbReference type="STRING" id="42156.A0A3P6TSZ7"/>
<dbReference type="GO" id="GO:0045039">
    <property type="term" value="P:protein insertion into mitochondrial inner membrane"/>
    <property type="evidence" value="ECO:0007669"/>
    <property type="project" value="UniProtKB-UniRule"/>
</dbReference>
<evidence type="ECO:0000256" key="2">
    <source>
        <dbReference type="ARBA" id="ARBA00008444"/>
    </source>
</evidence>
<keyword evidence="6 9" id="KW-0496">Mitochondrion</keyword>
<evidence type="ECO:0000256" key="6">
    <source>
        <dbReference type="ARBA" id="ARBA00023128"/>
    </source>
</evidence>
<evidence type="ECO:0000256" key="5">
    <source>
        <dbReference type="ARBA" id="ARBA00022989"/>
    </source>
</evidence>
<dbReference type="GO" id="GO:0008320">
    <property type="term" value="F:protein transmembrane transporter activity"/>
    <property type="evidence" value="ECO:0007669"/>
    <property type="project" value="UniProtKB-UniRule"/>
</dbReference>
<comment type="subunit">
    <text evidence="9">Component of the TIM22 complex.</text>
</comment>
<keyword evidence="9" id="KW-0813">Transport</keyword>
<keyword evidence="9" id="KW-0811">Translocation</keyword>
<comment type="function">
    <text evidence="8 9">Essential core component of the TIM22 complex, a complex that mediates the import and insertion of multi-pass transmembrane proteins into the mitochondrial inner membrane. In the TIM22 complex, it constitutes the voltage-activated and signal-gated channel. Forms a twin-pore translocase that uses the membrane potential as external driving force in 2 voltage-dependent steps.</text>
</comment>
<organism evidence="10 11">
    <name type="scientific">Litomosoides sigmodontis</name>
    <name type="common">Filarial nematode worm</name>
    <dbReference type="NCBI Taxonomy" id="42156"/>
    <lineage>
        <taxon>Eukaryota</taxon>
        <taxon>Metazoa</taxon>
        <taxon>Ecdysozoa</taxon>
        <taxon>Nematoda</taxon>
        <taxon>Chromadorea</taxon>
        <taxon>Rhabditida</taxon>
        <taxon>Spirurina</taxon>
        <taxon>Spiruromorpha</taxon>
        <taxon>Filarioidea</taxon>
        <taxon>Onchocercidae</taxon>
        <taxon>Litomosoides</taxon>
    </lineage>
</organism>
<evidence type="ECO:0000256" key="8">
    <source>
        <dbReference type="ARBA" id="ARBA00024713"/>
    </source>
</evidence>
<dbReference type="AlphaFoldDB" id="A0A3P6TSZ7"/>
<dbReference type="OMA" id="EERWIQW"/>
<gene>
    <name evidence="10" type="ORF">NLS_LOCUS676</name>
</gene>
<name>A0A3P6TSZ7_LITSI</name>
<dbReference type="InterPro" id="IPR039175">
    <property type="entry name" value="TIM22"/>
</dbReference>
<comment type="subcellular location">
    <subcellularLocation>
        <location evidence="1 9">Mitochondrion inner membrane</location>
        <topology evidence="1 9">Multi-pass membrane protein</topology>
    </subcellularLocation>
</comment>
<evidence type="ECO:0000256" key="1">
    <source>
        <dbReference type="ARBA" id="ARBA00004448"/>
    </source>
</evidence>
<reference evidence="10 11" key="1">
    <citation type="submission" date="2018-08" db="EMBL/GenBank/DDBJ databases">
        <authorList>
            <person name="Laetsch R D."/>
            <person name="Stevens L."/>
            <person name="Kumar S."/>
            <person name="Blaxter L. M."/>
        </authorList>
    </citation>
    <scope>NUCLEOTIDE SEQUENCE [LARGE SCALE GENOMIC DNA]</scope>
</reference>
<protein>
    <recommendedName>
        <fullName evidence="9">Mitochondrial import inner membrane translocase subunit TIM22</fullName>
    </recommendedName>
</protein>
<evidence type="ECO:0000313" key="10">
    <source>
        <dbReference type="EMBL" id="VDK69164.1"/>
    </source>
</evidence>
<keyword evidence="9" id="KW-0653">Protein transport</keyword>
<accession>A0A3P6TSZ7</accession>
<feature type="transmembrane region" description="Helical" evidence="9">
    <location>
        <begin position="188"/>
        <end position="206"/>
    </location>
</feature>
<feature type="transmembrane region" description="Helical" evidence="9">
    <location>
        <begin position="86"/>
        <end position="106"/>
    </location>
</feature>
<evidence type="ECO:0000256" key="7">
    <source>
        <dbReference type="ARBA" id="ARBA00023136"/>
    </source>
</evidence>
<evidence type="ECO:0000313" key="11">
    <source>
        <dbReference type="Proteomes" id="UP000277928"/>
    </source>
</evidence>
<evidence type="ECO:0000256" key="4">
    <source>
        <dbReference type="ARBA" id="ARBA00022792"/>
    </source>
</evidence>
<dbReference type="GO" id="GO:0042721">
    <property type="term" value="C:TIM22 mitochondrial import inner membrane insertion complex"/>
    <property type="evidence" value="ECO:0007669"/>
    <property type="project" value="UniProtKB-UniRule"/>
</dbReference>
<dbReference type="PANTHER" id="PTHR14110">
    <property type="entry name" value="MITOCHONDRIAL IMPORT INNER MEMBRANE TRANSLOCASE SUBUNIT TIM22"/>
    <property type="match status" value="1"/>
</dbReference>
<keyword evidence="5 9" id="KW-1133">Transmembrane helix</keyword>
<keyword evidence="3 9" id="KW-0812">Transmembrane</keyword>
<keyword evidence="4 9" id="KW-0999">Mitochondrion inner membrane</keyword>
<evidence type="ECO:0000256" key="9">
    <source>
        <dbReference type="RuleBase" id="RU367038"/>
    </source>
</evidence>
<proteinExistence type="inferred from homology"/>
<dbReference type="Pfam" id="PF02466">
    <property type="entry name" value="Tim17"/>
    <property type="match status" value="1"/>
</dbReference>
<dbReference type="GO" id="GO:0030943">
    <property type="term" value="F:mitochondrion targeting sequence binding"/>
    <property type="evidence" value="ECO:0007669"/>
    <property type="project" value="TreeGrafter"/>
</dbReference>
<comment type="similarity">
    <text evidence="2 9">Belongs to the Tim17/Tim22/Tim23 family.</text>
</comment>
<sequence length="209" mass="23033">MLNFKNPFASPFRVETTEANKETIEEFSYVPSAYCQLMDEMIGKRSRPWNADRSPVRLIKTLALPDMTQEELIFSRLMENCACKSTIAAIAGFGLGVVFGLFTASVDPQSTMALGADASKIPTLKEMWLESKSRMRSYGKNFASIGFLFTGTECLVESYRACNDWKNSTLAGAIVGGLIGLRAGIKPAVFGATGFAAFSTVIDYYMKYR</sequence>
<evidence type="ECO:0000256" key="3">
    <source>
        <dbReference type="ARBA" id="ARBA00022692"/>
    </source>
</evidence>
<keyword evidence="7 9" id="KW-0472">Membrane</keyword>
<dbReference type="PANTHER" id="PTHR14110:SF0">
    <property type="entry name" value="MITOCHONDRIAL IMPORT INNER MEMBRANE TRANSLOCASE SUBUNIT TIM22"/>
    <property type="match status" value="1"/>
</dbReference>
<dbReference type="Proteomes" id="UP000277928">
    <property type="component" value="Unassembled WGS sequence"/>
</dbReference>